<organism evidence="2 3">
    <name type="scientific">Sclerotinia sclerotiorum (strain ATCC 18683 / 1980 / Ss-1)</name>
    <name type="common">White mold</name>
    <name type="synonym">Whetzelinia sclerotiorum</name>
    <dbReference type="NCBI Taxonomy" id="665079"/>
    <lineage>
        <taxon>Eukaryota</taxon>
        <taxon>Fungi</taxon>
        <taxon>Dikarya</taxon>
        <taxon>Ascomycota</taxon>
        <taxon>Pezizomycotina</taxon>
        <taxon>Leotiomycetes</taxon>
        <taxon>Helotiales</taxon>
        <taxon>Sclerotiniaceae</taxon>
        <taxon>Sclerotinia</taxon>
    </lineage>
</organism>
<feature type="domain" description="2EXR" evidence="1">
    <location>
        <begin position="121"/>
        <end position="215"/>
    </location>
</feature>
<evidence type="ECO:0000259" key="1">
    <source>
        <dbReference type="Pfam" id="PF20150"/>
    </source>
</evidence>
<evidence type="ECO:0000313" key="3">
    <source>
        <dbReference type="Proteomes" id="UP000177798"/>
    </source>
</evidence>
<dbReference type="Pfam" id="PF20150">
    <property type="entry name" value="2EXR"/>
    <property type="match status" value="1"/>
</dbReference>
<protein>
    <recommendedName>
        <fullName evidence="1">2EXR domain-containing protein</fullName>
    </recommendedName>
</protein>
<dbReference type="AlphaFoldDB" id="A0A1D9Q3S5"/>
<proteinExistence type="predicted"/>
<accession>A0A1D9Q3S5</accession>
<gene>
    <name evidence="2" type="ORF">sscle_05g043740</name>
</gene>
<evidence type="ECO:0000313" key="2">
    <source>
        <dbReference type="EMBL" id="APA09604.1"/>
    </source>
</evidence>
<dbReference type="VEuPathDB" id="FungiDB:sscle_05g043740"/>
<dbReference type="OrthoDB" id="3561261at2759"/>
<dbReference type="EMBL" id="CP017818">
    <property type="protein sequence ID" value="APA09604.1"/>
    <property type="molecule type" value="Genomic_DNA"/>
</dbReference>
<reference evidence="3" key="1">
    <citation type="journal article" date="2017" name="Genome Biol. Evol.">
        <title>The complete genome sequence of the phytopathogenic fungus Sclerotinia sclerotiorum reveals insights into the genome architecture of broad host range pathogens.</title>
        <authorList>
            <person name="Derbyshire M."/>
            <person name="Denton-Giles M."/>
            <person name="Hegedus D."/>
            <person name="Seifbarghy S."/>
            <person name="Rollins J."/>
            <person name="van Kan J."/>
            <person name="Seidl M.F."/>
            <person name="Faino L."/>
            <person name="Mbengue M."/>
            <person name="Navaud O."/>
            <person name="Raffaele S."/>
            <person name="Hammond-Kosack K."/>
            <person name="Heard S."/>
            <person name="Oliver R."/>
        </authorList>
    </citation>
    <scope>NUCLEOTIDE SEQUENCE [LARGE SCALE GENOMIC DNA]</scope>
    <source>
        <strain evidence="3">ATCC 18683 / 1980 / Ss-1</strain>
    </source>
</reference>
<dbReference type="Proteomes" id="UP000177798">
    <property type="component" value="Chromosome 5"/>
</dbReference>
<name>A0A1D9Q3S5_SCLS1</name>
<sequence>MNSIEGSSNASTHDVHTQCTNTSGVQVTDSSAGQEPDKISQISVKIDQSVIRSEAKALNEVSDAASGLTATTDRIPDPYILSQVFFQRLGKSSPTLRSSNSTPQRRLLASGTKSKGEFNIFKMFPHLPLEIQRIIWKKTLPGPKILLVQPLIPEQLVHNSYLTNYRMPNSIVVNKEAFEVFSKESVLLRSSFICQETPNRCFQSKIVLDFNIDSIYIDFLDQLSNHLYHRIPLPNHIINQVWSEGCAATMLHLIIPLPATIFTDSNDRRFLKYIKGIIWFNRSIRHLTFVLADDTRRMPCAQRDVALEDPIDFNYALSLFECDPRDVPCEEIPKHASVTPAVQDFDFDVLKETIFPPSAPAYFRFDLPEDLVVDFKIVVLRVKAEELARKKKRFYVLKELLARDENLSQ</sequence>
<dbReference type="InterPro" id="IPR045518">
    <property type="entry name" value="2EXR"/>
</dbReference>